<organism evidence="1 2">
    <name type="scientific">Alistipes onderdonkii</name>
    <dbReference type="NCBI Taxonomy" id="328813"/>
    <lineage>
        <taxon>Bacteria</taxon>
        <taxon>Pseudomonadati</taxon>
        <taxon>Bacteroidota</taxon>
        <taxon>Bacteroidia</taxon>
        <taxon>Bacteroidales</taxon>
        <taxon>Rikenellaceae</taxon>
        <taxon>Alistipes</taxon>
    </lineage>
</organism>
<accession>A0AAJ1CGQ2</accession>
<dbReference type="AlphaFoldDB" id="A0AAJ1CGQ2"/>
<evidence type="ECO:0000313" key="1">
    <source>
        <dbReference type="EMBL" id="MCQ5082770.1"/>
    </source>
</evidence>
<proteinExistence type="predicted"/>
<protein>
    <submittedName>
        <fullName evidence="1">Uncharacterized protein</fullName>
    </submittedName>
</protein>
<dbReference type="EMBL" id="JANGBQ010000009">
    <property type="protein sequence ID" value="MCQ5082770.1"/>
    <property type="molecule type" value="Genomic_DNA"/>
</dbReference>
<sequence>MKRQVSMVAMSHLSDVQALINLGELEIARREVNFVKTLILDYPDMAAEVTDEELDGIYGRLVGVKSSSVETIREEERHRIRRLSIAAYRETCLRKGDQCCSVCDCCPFSQAFVEKLAELTAVEGCQ</sequence>
<reference evidence="1" key="1">
    <citation type="submission" date="2022-06" db="EMBL/GenBank/DDBJ databases">
        <title>Isolation of gut microbiota from human fecal samples.</title>
        <authorList>
            <person name="Pamer E.G."/>
            <person name="Barat B."/>
            <person name="Waligurski E."/>
            <person name="Medina S."/>
            <person name="Paddock L."/>
            <person name="Mostad J."/>
        </authorList>
    </citation>
    <scope>NUCLEOTIDE SEQUENCE</scope>
    <source>
        <strain evidence="1">DFI.6.22</strain>
    </source>
</reference>
<dbReference type="RefSeq" id="WP_217733919.1">
    <property type="nucleotide sequence ID" value="NZ_JAHOND010000004.1"/>
</dbReference>
<comment type="caution">
    <text evidence="1">The sequence shown here is derived from an EMBL/GenBank/DDBJ whole genome shotgun (WGS) entry which is preliminary data.</text>
</comment>
<gene>
    <name evidence="1" type="ORF">NE651_07675</name>
</gene>
<evidence type="ECO:0000313" key="2">
    <source>
        <dbReference type="Proteomes" id="UP001205035"/>
    </source>
</evidence>
<dbReference type="Proteomes" id="UP001205035">
    <property type="component" value="Unassembled WGS sequence"/>
</dbReference>
<name>A0AAJ1CGQ2_9BACT</name>